<evidence type="ECO:0000256" key="1">
    <source>
        <dbReference type="SAM" id="Phobius"/>
    </source>
</evidence>
<sequence length="53" mass="6034">MKQTALGMWILVALALGFTDKVSWPFVAALSLVPVFFIGQPWYRHLLKKSDEL</sequence>
<proteinExistence type="predicted"/>
<dbReference type="EMBL" id="CP059540">
    <property type="protein sequence ID" value="QMT16991.1"/>
    <property type="molecule type" value="Genomic_DNA"/>
</dbReference>
<dbReference type="AlphaFoldDB" id="A0A7D7MG96"/>
<dbReference type="RefSeq" id="WP_182091827.1">
    <property type="nucleotide sequence ID" value="NZ_CP059540.1"/>
</dbReference>
<accession>A0A7D7MG96</accession>
<name>A0A7D7MG96_PLAMR</name>
<evidence type="ECO:0000313" key="3">
    <source>
        <dbReference type="Proteomes" id="UP000514716"/>
    </source>
</evidence>
<feature type="transmembrane region" description="Helical" evidence="1">
    <location>
        <begin position="25"/>
        <end position="43"/>
    </location>
</feature>
<evidence type="ECO:0000313" key="2">
    <source>
        <dbReference type="EMBL" id="QMT16991.1"/>
    </source>
</evidence>
<gene>
    <name evidence="2" type="ORF">H1Q58_13595</name>
</gene>
<keyword evidence="3" id="KW-1185">Reference proteome</keyword>
<dbReference type="KEGG" id="pdec:H1Q58_13595"/>
<reference evidence="2 3" key="1">
    <citation type="submission" date="2020-07" db="EMBL/GenBank/DDBJ databases">
        <title>Screening of a cold-adapted Planococcus bacterium producing protease in traditional shrimp paste and protease identification by genome sequencing.</title>
        <authorList>
            <person name="Gao R."/>
            <person name="Leng W."/>
            <person name="Chu Q."/>
            <person name="Wu X."/>
            <person name="Liu H."/>
            <person name="Li X."/>
        </authorList>
    </citation>
    <scope>NUCLEOTIDE SEQUENCE [LARGE SCALE GENOMIC DNA]</scope>
    <source>
        <strain evidence="2 3">XJ11</strain>
    </source>
</reference>
<dbReference type="Proteomes" id="UP000514716">
    <property type="component" value="Chromosome"/>
</dbReference>
<protein>
    <submittedName>
        <fullName evidence="2">Uncharacterized protein</fullName>
    </submittedName>
</protein>
<organism evidence="2 3">
    <name type="scientific">Planococcus maritimus</name>
    <dbReference type="NCBI Taxonomy" id="192421"/>
    <lineage>
        <taxon>Bacteria</taxon>
        <taxon>Bacillati</taxon>
        <taxon>Bacillota</taxon>
        <taxon>Bacilli</taxon>
        <taxon>Bacillales</taxon>
        <taxon>Caryophanaceae</taxon>
        <taxon>Planococcus</taxon>
    </lineage>
</organism>
<keyword evidence="1" id="KW-0472">Membrane</keyword>
<keyword evidence="1" id="KW-1133">Transmembrane helix</keyword>
<keyword evidence="1" id="KW-0812">Transmembrane</keyword>